<organism evidence="1 2">
    <name type="scientific">Streptomyces phage Gilson</name>
    <dbReference type="NCBI Taxonomy" id="2488789"/>
    <lineage>
        <taxon>Viruses</taxon>
        <taxon>Duplodnaviria</taxon>
        <taxon>Heunggongvirae</taxon>
        <taxon>Uroviricota</taxon>
        <taxon>Caudoviricetes</taxon>
        <taxon>Stanwilliamsviridae</taxon>
        <taxon>Loccivirinae</taxon>
        <taxon>Gilsonvirus</taxon>
        <taxon>Gilsonvirus gilson</taxon>
    </lineage>
</organism>
<gene>
    <name evidence="1" type="primary">158</name>
    <name evidence="1" type="ORF">SEA_GILSON_158</name>
</gene>
<proteinExistence type="predicted"/>
<protein>
    <submittedName>
        <fullName evidence="1">Uncharacterized protein</fullName>
    </submittedName>
</protein>
<reference evidence="1 2" key="1">
    <citation type="submission" date="2018-10" db="EMBL/GenBank/DDBJ databases">
        <authorList>
            <person name="Soria N.A."/>
            <person name="Batley M.G."/>
            <person name="Hanafy A."/>
            <person name="Singh N."/>
            <person name="Shaffer C.D."/>
            <person name="Weston-Hafer K.A."/>
            <person name="Russell D.A."/>
            <person name="Pope W.H."/>
            <person name="Jacobs-Sera D."/>
            <person name="Hendrix R.W."/>
            <person name="Hatfull G.F."/>
        </authorList>
    </citation>
    <scope>NUCLEOTIDE SEQUENCE [LARGE SCALE GENOMIC DNA]</scope>
</reference>
<sequence length="63" mass="7320">MAKRPRMNSPVRITKPNNAINRRYKNELGIIFDIKTEGRNTYYMVRLNGGHEISVDKSEITVL</sequence>
<dbReference type="KEGG" id="vg:55612848"/>
<name>A0A3Q9R4W2_9CAUD</name>
<keyword evidence="2" id="KW-1185">Reference proteome</keyword>
<evidence type="ECO:0000313" key="2">
    <source>
        <dbReference type="Proteomes" id="UP000284334"/>
    </source>
</evidence>
<dbReference type="Proteomes" id="UP000284334">
    <property type="component" value="Segment"/>
</dbReference>
<accession>A0A3Q9R4W2</accession>
<evidence type="ECO:0000313" key="1">
    <source>
        <dbReference type="EMBL" id="AZU97212.1"/>
    </source>
</evidence>
<dbReference type="RefSeq" id="YP_009842597.1">
    <property type="nucleotide sequence ID" value="NC_048742.1"/>
</dbReference>
<dbReference type="EMBL" id="MK061412">
    <property type="protein sequence ID" value="AZU97212.1"/>
    <property type="molecule type" value="Genomic_DNA"/>
</dbReference>
<dbReference type="GeneID" id="55612848"/>